<sequence length="152" mass="17688">MPGESSKLSKLSRKPIMACLSRYVTTSYATKSRGAGWYEEQEESSHPCYVAVGGFEERVHLPVGLWEGPQWELRHPVALIPPPNDQCQERARRRIKGNPMLRRSKPIETLPKFKNKNNYYKYHKDYRHITSECRELEKVLHELAIRDCSTTS</sequence>
<dbReference type="AlphaFoldDB" id="A0A9Q1JM80"/>
<reference evidence="1" key="1">
    <citation type="submission" date="2022-04" db="EMBL/GenBank/DDBJ databases">
        <title>Carnegiea gigantea Genome sequencing and assembly v2.</title>
        <authorList>
            <person name="Copetti D."/>
            <person name="Sanderson M.J."/>
            <person name="Burquez A."/>
            <person name="Wojciechowski M.F."/>
        </authorList>
    </citation>
    <scope>NUCLEOTIDE SEQUENCE</scope>
    <source>
        <strain evidence="1">SGP5-SGP5p</strain>
        <tissue evidence="1">Aerial part</tissue>
    </source>
</reference>
<comment type="caution">
    <text evidence="1">The sequence shown here is derived from an EMBL/GenBank/DDBJ whole genome shotgun (WGS) entry which is preliminary data.</text>
</comment>
<dbReference type="Proteomes" id="UP001153076">
    <property type="component" value="Unassembled WGS sequence"/>
</dbReference>
<dbReference type="EMBL" id="JAKOGI010001808">
    <property type="protein sequence ID" value="KAJ8423995.1"/>
    <property type="molecule type" value="Genomic_DNA"/>
</dbReference>
<dbReference type="OrthoDB" id="1752268at2759"/>
<evidence type="ECO:0000313" key="1">
    <source>
        <dbReference type="EMBL" id="KAJ8423995.1"/>
    </source>
</evidence>
<gene>
    <name evidence="1" type="ORF">Cgig2_010323</name>
</gene>
<protein>
    <submittedName>
        <fullName evidence="1">Uncharacterized protein</fullName>
    </submittedName>
</protein>
<keyword evidence="2" id="KW-1185">Reference proteome</keyword>
<proteinExistence type="predicted"/>
<organism evidence="1 2">
    <name type="scientific">Carnegiea gigantea</name>
    <dbReference type="NCBI Taxonomy" id="171969"/>
    <lineage>
        <taxon>Eukaryota</taxon>
        <taxon>Viridiplantae</taxon>
        <taxon>Streptophyta</taxon>
        <taxon>Embryophyta</taxon>
        <taxon>Tracheophyta</taxon>
        <taxon>Spermatophyta</taxon>
        <taxon>Magnoliopsida</taxon>
        <taxon>eudicotyledons</taxon>
        <taxon>Gunneridae</taxon>
        <taxon>Pentapetalae</taxon>
        <taxon>Caryophyllales</taxon>
        <taxon>Cactineae</taxon>
        <taxon>Cactaceae</taxon>
        <taxon>Cactoideae</taxon>
        <taxon>Echinocereeae</taxon>
        <taxon>Carnegiea</taxon>
    </lineage>
</organism>
<evidence type="ECO:0000313" key="2">
    <source>
        <dbReference type="Proteomes" id="UP001153076"/>
    </source>
</evidence>
<accession>A0A9Q1JM80</accession>
<name>A0A9Q1JM80_9CARY</name>